<dbReference type="EMBL" id="JANBUJ010000219">
    <property type="protein sequence ID" value="KAJ2773477.1"/>
    <property type="molecule type" value="Genomic_DNA"/>
</dbReference>
<name>A0ACC1K4X4_9FUNG</name>
<gene>
    <name evidence="1" type="ORF">IWQ57_001277</name>
</gene>
<evidence type="ECO:0000313" key="1">
    <source>
        <dbReference type="EMBL" id="KAJ2773477.1"/>
    </source>
</evidence>
<keyword evidence="2" id="KW-1185">Reference proteome</keyword>
<accession>A0ACC1K4X4</accession>
<reference evidence="1" key="1">
    <citation type="submission" date="2022-07" db="EMBL/GenBank/DDBJ databases">
        <title>Phylogenomic reconstructions and comparative analyses of Kickxellomycotina fungi.</title>
        <authorList>
            <person name="Reynolds N.K."/>
            <person name="Stajich J.E."/>
            <person name="Barry K."/>
            <person name="Grigoriev I.V."/>
            <person name="Crous P."/>
            <person name="Smith M.E."/>
        </authorList>
    </citation>
    <scope>NUCLEOTIDE SEQUENCE</scope>
    <source>
        <strain evidence="1">CBS 109366</strain>
    </source>
</reference>
<sequence length="145" mass="15727">MALLARLAGASLARVSLARSASTDSGQLAKAVTAAALASRAGGGAAVPRPRGQFDSPAVFLRTIGRGCEKFADKFSGWDQLFRADSAAMKGELGIGPKQRKWILMWTNKFRLGIDPCFIPTSKKHTMKRSERLARIKKRRAAGRR</sequence>
<comment type="caution">
    <text evidence="1">The sequence shown here is derived from an EMBL/GenBank/DDBJ whole genome shotgun (WGS) entry which is preliminary data.</text>
</comment>
<evidence type="ECO:0000313" key="2">
    <source>
        <dbReference type="Proteomes" id="UP001140234"/>
    </source>
</evidence>
<proteinExistence type="predicted"/>
<dbReference type="Proteomes" id="UP001140234">
    <property type="component" value="Unassembled WGS sequence"/>
</dbReference>
<protein>
    <submittedName>
        <fullName evidence="1">Uncharacterized protein</fullName>
    </submittedName>
</protein>
<organism evidence="1 2">
    <name type="scientific">Coemansia nantahalensis</name>
    <dbReference type="NCBI Taxonomy" id="2789366"/>
    <lineage>
        <taxon>Eukaryota</taxon>
        <taxon>Fungi</taxon>
        <taxon>Fungi incertae sedis</taxon>
        <taxon>Zoopagomycota</taxon>
        <taxon>Kickxellomycotina</taxon>
        <taxon>Kickxellomycetes</taxon>
        <taxon>Kickxellales</taxon>
        <taxon>Kickxellaceae</taxon>
        <taxon>Coemansia</taxon>
    </lineage>
</organism>